<dbReference type="Pfam" id="PF13487">
    <property type="entry name" value="HD_5"/>
    <property type="match status" value="1"/>
</dbReference>
<dbReference type="Proteomes" id="UP000006655">
    <property type="component" value="Chromosome"/>
</dbReference>
<name>D3PMX6_MEIRD</name>
<dbReference type="PANTHER" id="PTHR45228">
    <property type="entry name" value="CYCLIC DI-GMP PHOSPHODIESTERASE TM_0186-RELATED"/>
    <property type="match status" value="1"/>
</dbReference>
<evidence type="ECO:0000259" key="1">
    <source>
        <dbReference type="PROSITE" id="PS51832"/>
    </source>
</evidence>
<reference evidence="3" key="2">
    <citation type="submission" date="2013-04" db="EMBL/GenBank/DDBJ databases">
        <title>Non-Hybrid, Finished Microbial Genome Assemblies from Long-Read SMRT Sequencing Data.</title>
        <authorList>
            <person name="Klammer A."/>
            <person name="Drake J."/>
            <person name="Heiner C."/>
            <person name="Clum A."/>
            <person name="Copeland A."/>
            <person name="Huddleston J."/>
            <person name="Eichler E."/>
            <person name="Turner S.W."/>
        </authorList>
    </citation>
    <scope>NUCLEOTIDE SEQUENCE</scope>
    <source>
        <strain evidence="3">DSM 1279</strain>
    </source>
</reference>
<feature type="domain" description="HD-GYP" evidence="1">
    <location>
        <begin position="1"/>
        <end position="183"/>
    </location>
</feature>
<dbReference type="KEGG" id="mrb:Mrub_0526"/>
<evidence type="ECO:0000313" key="3">
    <source>
        <dbReference type="EMBL" id="AGK03755.1"/>
    </source>
</evidence>
<protein>
    <submittedName>
        <fullName evidence="3">Metal dependent phosphohydrolase</fullName>
    </submittedName>
</protein>
<dbReference type="AlphaFoldDB" id="D3PMX6"/>
<dbReference type="GO" id="GO:0016787">
    <property type="term" value="F:hydrolase activity"/>
    <property type="evidence" value="ECO:0007669"/>
    <property type="project" value="UniProtKB-KW"/>
</dbReference>
<dbReference type="PATRIC" id="fig|504728.9.peg.468"/>
<dbReference type="InterPro" id="IPR003607">
    <property type="entry name" value="HD/PDEase_dom"/>
</dbReference>
<dbReference type="RefSeq" id="WP_013012820.1">
    <property type="nucleotide sequence ID" value="NC_013946.1"/>
</dbReference>
<dbReference type="EMBL" id="CP005385">
    <property type="protein sequence ID" value="AGK03755.1"/>
    <property type="molecule type" value="Genomic_DNA"/>
</dbReference>
<dbReference type="CDD" id="cd00077">
    <property type="entry name" value="HDc"/>
    <property type="match status" value="1"/>
</dbReference>
<organism evidence="3 5">
    <name type="scientific">Meiothermus ruber (strain ATCC 35948 / DSM 1279 / VKM B-1258 / 21)</name>
    <name type="common">Thermus ruber</name>
    <dbReference type="NCBI Taxonomy" id="504728"/>
    <lineage>
        <taxon>Bacteria</taxon>
        <taxon>Thermotogati</taxon>
        <taxon>Deinococcota</taxon>
        <taxon>Deinococci</taxon>
        <taxon>Thermales</taxon>
        <taxon>Thermaceae</taxon>
        <taxon>Meiothermus</taxon>
    </lineage>
</organism>
<dbReference type="eggNOG" id="COG3437">
    <property type="taxonomic scope" value="Bacteria"/>
</dbReference>
<sequence length="183" mass="20823">MLLQTGRGYIIPQGEITLENCGHSERLLWLASWAATRFGLWGEFVDAAQIHDAGKLYLPRYDLLRRPLKASELEVLRSHVALSWQHASKNGYSRTAQDVALMHHERWDGKGYILGRGKEEIPLSARVMAVLDAYDAMRSGRPYREALSPVEARREIRQGAGTQFDPQIAGLFLEYLEVEWPDC</sequence>
<dbReference type="EMBL" id="CP001743">
    <property type="protein sequence ID" value="ADD27301.1"/>
    <property type="molecule type" value="Genomic_DNA"/>
</dbReference>
<dbReference type="PROSITE" id="PS51832">
    <property type="entry name" value="HD_GYP"/>
    <property type="match status" value="1"/>
</dbReference>
<dbReference type="OrthoDB" id="9804747at2"/>
<evidence type="ECO:0000313" key="5">
    <source>
        <dbReference type="Proteomes" id="UP000013026"/>
    </source>
</evidence>
<dbReference type="STRING" id="504728.K649_02255"/>
<dbReference type="KEGG" id="mre:K649_02255"/>
<evidence type="ECO:0000313" key="2">
    <source>
        <dbReference type="EMBL" id="ADD27301.1"/>
    </source>
</evidence>
<dbReference type="Gene3D" id="1.10.3210.10">
    <property type="entry name" value="Hypothetical protein af1432"/>
    <property type="match status" value="1"/>
</dbReference>
<dbReference type="InterPro" id="IPR037522">
    <property type="entry name" value="HD_GYP_dom"/>
</dbReference>
<dbReference type="Proteomes" id="UP000013026">
    <property type="component" value="Chromosome"/>
</dbReference>
<dbReference type="SUPFAM" id="SSF109604">
    <property type="entry name" value="HD-domain/PDEase-like"/>
    <property type="match status" value="1"/>
</dbReference>
<gene>
    <name evidence="2" type="ordered locus">Mrub_0526</name>
    <name evidence="3" type="ORF">K649_02255</name>
</gene>
<proteinExistence type="predicted"/>
<accession>D3PMX6</accession>
<evidence type="ECO:0000313" key="4">
    <source>
        <dbReference type="Proteomes" id="UP000006655"/>
    </source>
</evidence>
<reference evidence="3 5" key="3">
    <citation type="submission" date="2013-04" db="EMBL/GenBank/DDBJ databases">
        <authorList>
            <person name="Chin J."/>
            <person name="Alexander D.H."/>
            <person name="Marks P."/>
            <person name="Korlach J."/>
            <person name="Clum A."/>
            <person name="Copeland A."/>
        </authorList>
    </citation>
    <scope>NUCLEOTIDE SEQUENCE [LARGE SCALE GENOMIC DNA]</scope>
    <source>
        <strain evidence="5">ATCC 35948 / DSM 1279 / VKM B-1258 / 21</strain>
        <strain evidence="3">DSM 1279</strain>
    </source>
</reference>
<dbReference type="InterPro" id="IPR052020">
    <property type="entry name" value="Cyclic_di-GMP/3'3'-cGAMP_PDE"/>
</dbReference>
<keyword evidence="4" id="KW-1185">Reference proteome</keyword>
<reference evidence="2 4" key="1">
    <citation type="journal article" date="2010" name="Stand. Genomic Sci.">
        <title>Complete genome sequence of Meiothermus ruber type strain (21).</title>
        <authorList>
            <person name="Tindall B.J."/>
            <person name="Sikorski J."/>
            <person name="Lucas S."/>
            <person name="Goltsman E."/>
            <person name="Copeland A."/>
            <person name="Glavina Del Rio T."/>
            <person name="Nolan M."/>
            <person name="Tice H."/>
            <person name="Cheng J.F."/>
            <person name="Han C."/>
            <person name="Pitluck S."/>
            <person name="Liolios K."/>
            <person name="Ivanova N."/>
            <person name="Mavromatis K."/>
            <person name="Ovchinnikova G."/>
            <person name="Pati A."/>
            <person name="Fahnrich R."/>
            <person name="Goodwin L."/>
            <person name="Chen A."/>
            <person name="Palaniappan K."/>
            <person name="Land M."/>
            <person name="Hauser L."/>
            <person name="Chang Y.J."/>
            <person name="Jeffries C.D."/>
            <person name="Rohde M."/>
            <person name="Goker M."/>
            <person name="Woyke T."/>
            <person name="Bristow J."/>
            <person name="Eisen J.A."/>
            <person name="Markowitz V."/>
            <person name="Hugenholtz P."/>
            <person name="Kyrpides N.C."/>
            <person name="Klenk H.P."/>
            <person name="Lapidus A."/>
        </authorList>
    </citation>
    <scope>NUCLEOTIDE SEQUENCE [LARGE SCALE GENOMIC DNA]</scope>
    <source>
        <strain evidence="4">ATCC 35948 / DSM 1279 / VKM B-1258 / 21</strain>
        <strain evidence="2">DSM 1279</strain>
    </source>
</reference>
<keyword evidence="3" id="KW-0378">Hydrolase</keyword>